<sequence>MQSNDQDVLDLVHMICDDIDNNNAFYSLLKYLAVGRGHFKTVNQECLLPFLSNETKIEIRSLILDAFEKQGYQPFTKSNLKDIIELLLTNRYKQDSDDEEIFRFGIIKWVDSMLKEPSNHKFNLGRAFNRLISTSTIDSVWVALSKIRQSSRSSLVFETLDTIWRLHYKNIGYTIGEKEISSFISISKHYQLFNDQNAYNQQQQQQQQLPLLLLLLQEITESIYTNMPPQSNLWRNKDFQVFFKQTIGVLFQSAYKEDTFIPQRFEKDYSRFMVDWNSQNYSEPNIAPKSRFGFLAFIKWDDQTLTTISEYLQVFFNNCSTSWKEKLIFLGILNQIKDIELVLLQPNSILLTIQI</sequence>
<name>F4Q9Y5_CACFS</name>
<dbReference type="GeneID" id="14867391"/>
<dbReference type="EMBL" id="GL883026">
    <property type="protein sequence ID" value="EGG15504.1"/>
    <property type="molecule type" value="Genomic_DNA"/>
</dbReference>
<dbReference type="KEGG" id="dfa:DFA_10344"/>
<keyword evidence="2" id="KW-1185">Reference proteome</keyword>
<evidence type="ECO:0000313" key="1">
    <source>
        <dbReference type="EMBL" id="EGG15504.1"/>
    </source>
</evidence>
<gene>
    <name evidence="1" type="ORF">DFA_10344</name>
</gene>
<protein>
    <submittedName>
        <fullName evidence="1">Uncharacterized protein</fullName>
    </submittedName>
</protein>
<reference evidence="2" key="1">
    <citation type="journal article" date="2011" name="Genome Res.">
        <title>Phylogeny-wide analysis of social amoeba genomes highlights ancient origins for complex intercellular communication.</title>
        <authorList>
            <person name="Heidel A.J."/>
            <person name="Lawal H.M."/>
            <person name="Felder M."/>
            <person name="Schilde C."/>
            <person name="Helps N.R."/>
            <person name="Tunggal B."/>
            <person name="Rivero F."/>
            <person name="John U."/>
            <person name="Schleicher M."/>
            <person name="Eichinger L."/>
            <person name="Platzer M."/>
            <person name="Noegel A.A."/>
            <person name="Schaap P."/>
            <person name="Gloeckner G."/>
        </authorList>
    </citation>
    <scope>NUCLEOTIDE SEQUENCE [LARGE SCALE GENOMIC DNA]</scope>
    <source>
        <strain evidence="2">SH3</strain>
    </source>
</reference>
<organism evidence="1 2">
    <name type="scientific">Cavenderia fasciculata</name>
    <name type="common">Slime mold</name>
    <name type="synonym">Dictyostelium fasciculatum</name>
    <dbReference type="NCBI Taxonomy" id="261658"/>
    <lineage>
        <taxon>Eukaryota</taxon>
        <taxon>Amoebozoa</taxon>
        <taxon>Evosea</taxon>
        <taxon>Eumycetozoa</taxon>
        <taxon>Dictyostelia</taxon>
        <taxon>Acytosteliales</taxon>
        <taxon>Cavenderiaceae</taxon>
        <taxon>Cavenderia</taxon>
    </lineage>
</organism>
<accession>F4Q9Y5</accession>
<dbReference type="RefSeq" id="XP_004354246.1">
    <property type="nucleotide sequence ID" value="XM_004354194.1"/>
</dbReference>
<proteinExistence type="predicted"/>
<dbReference type="AlphaFoldDB" id="F4Q9Y5"/>
<evidence type="ECO:0000313" key="2">
    <source>
        <dbReference type="Proteomes" id="UP000007797"/>
    </source>
</evidence>
<dbReference type="Proteomes" id="UP000007797">
    <property type="component" value="Unassembled WGS sequence"/>
</dbReference>